<proteinExistence type="predicted"/>
<evidence type="ECO:0000256" key="1">
    <source>
        <dbReference type="SAM" id="MobiDB-lite"/>
    </source>
</evidence>
<feature type="region of interest" description="Disordered" evidence="1">
    <location>
        <begin position="41"/>
        <end position="80"/>
    </location>
</feature>
<dbReference type="AlphaFoldDB" id="A0A9E7HHI8"/>
<evidence type="ECO:0000313" key="3">
    <source>
        <dbReference type="Proteomes" id="UP001055439"/>
    </source>
</evidence>
<reference evidence="2" key="1">
    <citation type="submission" date="2022-05" db="EMBL/GenBank/DDBJ databases">
        <title>The Musa troglodytarum L. genome provides insights into the mechanism of non-climacteric behaviour and enrichment of carotenoids.</title>
        <authorList>
            <person name="Wang J."/>
        </authorList>
    </citation>
    <scope>NUCLEOTIDE SEQUENCE</scope>
    <source>
        <tissue evidence="2">Leaf</tissue>
    </source>
</reference>
<protein>
    <submittedName>
        <fullName evidence="2">Uncharacterized protein</fullName>
    </submittedName>
</protein>
<feature type="compositionally biased region" description="Basic and acidic residues" evidence="1">
    <location>
        <begin position="57"/>
        <end position="66"/>
    </location>
</feature>
<accession>A0A9E7HHI8</accession>
<dbReference type="EMBL" id="CP097510">
    <property type="protein sequence ID" value="URE33780.1"/>
    <property type="molecule type" value="Genomic_DNA"/>
</dbReference>
<dbReference type="Proteomes" id="UP001055439">
    <property type="component" value="Chromosome 8"/>
</dbReference>
<dbReference type="PANTHER" id="PTHR34567">
    <property type="entry name" value="FK506-BINDING-LIKE PROTEIN"/>
    <property type="match status" value="1"/>
</dbReference>
<dbReference type="PANTHER" id="PTHR34567:SF3">
    <property type="entry name" value="FK506-BINDING-LIKE PROTEIN"/>
    <property type="match status" value="1"/>
</dbReference>
<evidence type="ECO:0000313" key="2">
    <source>
        <dbReference type="EMBL" id="URE33780.1"/>
    </source>
</evidence>
<organism evidence="2 3">
    <name type="scientific">Musa troglodytarum</name>
    <name type="common">fe'i banana</name>
    <dbReference type="NCBI Taxonomy" id="320322"/>
    <lineage>
        <taxon>Eukaryota</taxon>
        <taxon>Viridiplantae</taxon>
        <taxon>Streptophyta</taxon>
        <taxon>Embryophyta</taxon>
        <taxon>Tracheophyta</taxon>
        <taxon>Spermatophyta</taxon>
        <taxon>Magnoliopsida</taxon>
        <taxon>Liliopsida</taxon>
        <taxon>Zingiberales</taxon>
        <taxon>Musaceae</taxon>
        <taxon>Musa</taxon>
    </lineage>
</organism>
<name>A0A9E7HHI8_9LILI</name>
<gene>
    <name evidence="2" type="ORF">MUK42_17794</name>
</gene>
<keyword evidence="3" id="KW-1185">Reference proteome</keyword>
<dbReference type="OrthoDB" id="1899291at2759"/>
<sequence length="308" mass="34754">MIRPTVSITKTAPSIYLDPFLRLLLFSSFGCGVLRRRSEPSEPLEMGDRWGSFGGDSRYRDGEARGRNSRKPPHPPGPGRILVPSWVKKFYNDACGIKLKTLCENQRYTSMYKNVLEWDDSAALEAFQNAKTRFFAQYHDLPCNIPLPDPDMYIDKVDHDAPVDPELVADLEKQPSVPTDVHSVAGSGLNSAPGLSEYWDMCGLQDIQPTGWDDAVEPEPQNLDRKDGVSNTWNYSGGHWDEAATQNDPWSNGRNNCVDNGRNISYGTWENRNSKWDGRNRRKKDSGGNLETLEQWTNVFSSVFEFAA</sequence>